<dbReference type="EMBL" id="SRYV01000002">
    <property type="protein sequence ID" value="TGY17207.1"/>
    <property type="molecule type" value="Genomic_DNA"/>
</dbReference>
<dbReference type="Pfam" id="PF00011">
    <property type="entry name" value="HSP20"/>
    <property type="match status" value="1"/>
</dbReference>
<gene>
    <name evidence="4" type="ORF">E5351_01745</name>
</gene>
<evidence type="ECO:0000259" key="3">
    <source>
        <dbReference type="PROSITE" id="PS01031"/>
    </source>
</evidence>
<dbReference type="PANTHER" id="PTHR11527">
    <property type="entry name" value="HEAT-SHOCK PROTEIN 20 FAMILY MEMBER"/>
    <property type="match status" value="1"/>
</dbReference>
<dbReference type="InterPro" id="IPR008978">
    <property type="entry name" value="HSP20-like_chaperone"/>
</dbReference>
<dbReference type="CDD" id="cd06471">
    <property type="entry name" value="ACD_LpsHSP_like"/>
    <property type="match status" value="1"/>
</dbReference>
<dbReference type="InterPro" id="IPR002068">
    <property type="entry name" value="A-crystallin/Hsp20_dom"/>
</dbReference>
<comment type="similarity">
    <text evidence="1 2">Belongs to the small heat shock protein (HSP20) family.</text>
</comment>
<sequence length="142" mass="16338">MANDMMNRQNNDMFDVMNDWFDLPKNFFNDTDFVNMMKSDVVENDKDYIVKIDMPGMKKDKIKINYSDGILSVSGSRESLKNLDKKDDSVIHQERQEGHISRSFRLPNIVANKIHAKYDDGVLTITLPKQTADSSDSSIQID</sequence>
<dbReference type="InterPro" id="IPR031107">
    <property type="entry name" value="Small_HSP"/>
</dbReference>
<accession>A0A4S2BPY1</accession>
<organism evidence="4 5">
    <name type="scientific">Lactobacillus intestinalis</name>
    <dbReference type="NCBI Taxonomy" id="151781"/>
    <lineage>
        <taxon>Bacteria</taxon>
        <taxon>Bacillati</taxon>
        <taxon>Bacillota</taxon>
        <taxon>Bacilli</taxon>
        <taxon>Lactobacillales</taxon>
        <taxon>Lactobacillaceae</taxon>
        <taxon>Lactobacillus</taxon>
    </lineage>
</organism>
<comment type="caution">
    <text evidence="4">The sequence shown here is derived from an EMBL/GenBank/DDBJ whole genome shotgun (WGS) entry which is preliminary data.</text>
</comment>
<reference evidence="4 5" key="1">
    <citation type="submission" date="2019-04" db="EMBL/GenBank/DDBJ databases">
        <title>Microbes associate with the intestines of laboratory mice.</title>
        <authorList>
            <person name="Navarre W."/>
            <person name="Wong E."/>
            <person name="Huang K."/>
            <person name="Tropini C."/>
            <person name="Ng K."/>
            <person name="Yu B."/>
        </authorList>
    </citation>
    <scope>NUCLEOTIDE SEQUENCE [LARGE SCALE GENOMIC DNA]</scope>
    <source>
        <strain evidence="4 5">NM61_E11</strain>
    </source>
</reference>
<dbReference type="PROSITE" id="PS01031">
    <property type="entry name" value="SHSP"/>
    <property type="match status" value="1"/>
</dbReference>
<name>A0A4S2BPY1_9LACO</name>
<dbReference type="AlphaFoldDB" id="A0A4S2BPY1"/>
<evidence type="ECO:0000256" key="2">
    <source>
        <dbReference type="RuleBase" id="RU003616"/>
    </source>
</evidence>
<proteinExistence type="inferred from homology"/>
<evidence type="ECO:0000256" key="1">
    <source>
        <dbReference type="PROSITE-ProRule" id="PRU00285"/>
    </source>
</evidence>
<dbReference type="Proteomes" id="UP000309117">
    <property type="component" value="Unassembled WGS sequence"/>
</dbReference>
<dbReference type="SUPFAM" id="SSF49764">
    <property type="entry name" value="HSP20-like chaperones"/>
    <property type="match status" value="1"/>
</dbReference>
<evidence type="ECO:0000313" key="5">
    <source>
        <dbReference type="Proteomes" id="UP000309117"/>
    </source>
</evidence>
<protein>
    <submittedName>
        <fullName evidence="4">Hsp20/alpha crystallin family protein</fullName>
    </submittedName>
</protein>
<feature type="domain" description="SHSP" evidence="3">
    <location>
        <begin position="28"/>
        <end position="142"/>
    </location>
</feature>
<evidence type="ECO:0000313" key="4">
    <source>
        <dbReference type="EMBL" id="TGY17207.1"/>
    </source>
</evidence>
<dbReference type="RefSeq" id="WP_004045772.1">
    <property type="nucleotide sequence ID" value="NZ_AQFR02000003.1"/>
</dbReference>
<dbReference type="Gene3D" id="2.60.40.790">
    <property type="match status" value="1"/>
</dbReference>